<proteinExistence type="predicted"/>
<accession>A0A0G4HGG6</accession>
<dbReference type="PhylomeDB" id="A0A0G4HGG6"/>
<feature type="region of interest" description="Disordered" evidence="1">
    <location>
        <begin position="26"/>
        <end position="57"/>
    </location>
</feature>
<organism evidence="2">
    <name type="scientific">Chromera velia CCMP2878</name>
    <dbReference type="NCBI Taxonomy" id="1169474"/>
    <lineage>
        <taxon>Eukaryota</taxon>
        <taxon>Sar</taxon>
        <taxon>Alveolata</taxon>
        <taxon>Colpodellida</taxon>
        <taxon>Chromeraceae</taxon>
        <taxon>Chromera</taxon>
    </lineage>
</organism>
<dbReference type="EMBL" id="CDMZ01002629">
    <property type="protein sequence ID" value="CEM43172.1"/>
    <property type="molecule type" value="Genomic_DNA"/>
</dbReference>
<evidence type="ECO:0000313" key="2">
    <source>
        <dbReference type="EMBL" id="CEM43172.1"/>
    </source>
</evidence>
<sequence>MYRHIPSSSNFSSAFSSHSHVYLPPSDLLSDEKREEGGDGQVNEGEEDGGGVGGGDGVIPPVLVAPAAPAAAVGGLRGQCVLVSVSGRLRPVECGQPTPTGQVPVSSLSVGEGGLVLSRSLGFDDTRNTQRVAGNRISNVFDLQKVEREERVP</sequence>
<protein>
    <submittedName>
        <fullName evidence="2">Uncharacterized protein</fullName>
    </submittedName>
</protein>
<dbReference type="VEuPathDB" id="CryptoDB:Cvel_6757"/>
<name>A0A0G4HGG6_9ALVE</name>
<gene>
    <name evidence="2" type="ORF">Cvel_6757</name>
</gene>
<dbReference type="AlphaFoldDB" id="A0A0G4HGG6"/>
<reference evidence="2" key="1">
    <citation type="submission" date="2014-11" db="EMBL/GenBank/DDBJ databases">
        <authorList>
            <person name="Otto D Thomas"/>
            <person name="Naeem Raeece"/>
        </authorList>
    </citation>
    <scope>NUCLEOTIDE SEQUENCE</scope>
</reference>
<evidence type="ECO:0000256" key="1">
    <source>
        <dbReference type="SAM" id="MobiDB-lite"/>
    </source>
</evidence>